<dbReference type="EMBL" id="JAVRAA010000005">
    <property type="protein sequence ID" value="MDT0337465.1"/>
    <property type="molecule type" value="Genomic_DNA"/>
</dbReference>
<dbReference type="InterPro" id="IPR037185">
    <property type="entry name" value="EmrE-like"/>
</dbReference>
<feature type="transmembrane region" description="Helical" evidence="1">
    <location>
        <begin position="106"/>
        <end position="125"/>
    </location>
</feature>
<name>A0AAE4G943_9BURK</name>
<keyword evidence="1" id="KW-0812">Transmembrane</keyword>
<dbReference type="Gene3D" id="1.10.3730.20">
    <property type="match status" value="1"/>
</dbReference>
<evidence type="ECO:0000256" key="1">
    <source>
        <dbReference type="SAM" id="Phobius"/>
    </source>
</evidence>
<dbReference type="SUPFAM" id="SSF103481">
    <property type="entry name" value="Multidrug resistance efflux transporter EmrE"/>
    <property type="match status" value="1"/>
</dbReference>
<feature type="transmembrane region" description="Helical" evidence="1">
    <location>
        <begin position="37"/>
        <end position="61"/>
    </location>
</feature>
<organism evidence="2">
    <name type="scientific">Herbaspirillum huttiense subsp. nephrolepidis</name>
    <dbReference type="NCBI Taxonomy" id="3075126"/>
    <lineage>
        <taxon>Bacteria</taxon>
        <taxon>Pseudomonadati</taxon>
        <taxon>Pseudomonadota</taxon>
        <taxon>Betaproteobacteria</taxon>
        <taxon>Burkholderiales</taxon>
        <taxon>Oxalobacteraceae</taxon>
        <taxon>Herbaspirillum</taxon>
    </lineage>
</organism>
<keyword evidence="1" id="KW-0472">Membrane</keyword>
<proteinExistence type="predicted"/>
<dbReference type="AlphaFoldDB" id="A0AAE4G943"/>
<evidence type="ECO:0008006" key="3">
    <source>
        <dbReference type="Google" id="ProtNLM"/>
    </source>
</evidence>
<feature type="transmembrane region" description="Helical" evidence="1">
    <location>
        <begin position="73"/>
        <end position="94"/>
    </location>
</feature>
<reference evidence="2" key="1">
    <citation type="submission" date="2023-02" db="EMBL/GenBank/DDBJ databases">
        <title>Description of Herbaspirillum huttiense subsp. nephrolepsisexaltata and Herbaspirillum huttiense subsp. lycopersicon.</title>
        <authorList>
            <person name="Poudel M."/>
            <person name="Sharma A."/>
            <person name="Goss E."/>
            <person name="Tapia J.H."/>
            <person name="Harmon C.M."/>
            <person name="Jones J.B."/>
        </authorList>
    </citation>
    <scope>NUCLEOTIDE SEQUENCE</scope>
    <source>
        <strain evidence="2">NC40101</strain>
    </source>
</reference>
<sequence length="153" mass="15756">MERMNSWPISMLAAGACSAAAILLIRELPRFAGTVPAGMIVGVYMIVGGLVVLAFGTLASSGDLSAIKMPSNAGMLGVAAIGILLAALEFFFVLGARQAMPPPDALIVYNVTSHSLVAIGGFVIFGEVMDWTRAVGVALGVGSMFMLLQPAAR</sequence>
<feature type="transmembrane region" description="Helical" evidence="1">
    <location>
        <begin position="6"/>
        <end position="25"/>
    </location>
</feature>
<accession>A0AAE4G943</accession>
<protein>
    <recommendedName>
        <fullName evidence="3">EamA-like transporter family protein</fullName>
    </recommendedName>
</protein>
<comment type="caution">
    <text evidence="2">The sequence shown here is derived from an EMBL/GenBank/DDBJ whole genome shotgun (WGS) entry which is preliminary data.</text>
</comment>
<evidence type="ECO:0000313" key="2">
    <source>
        <dbReference type="EMBL" id="MDT0337465.1"/>
    </source>
</evidence>
<dbReference type="PROSITE" id="PS51257">
    <property type="entry name" value="PROKAR_LIPOPROTEIN"/>
    <property type="match status" value="1"/>
</dbReference>
<feature type="transmembrane region" description="Helical" evidence="1">
    <location>
        <begin position="131"/>
        <end position="148"/>
    </location>
</feature>
<gene>
    <name evidence="2" type="ORF">RJN63_11545</name>
</gene>
<keyword evidence="1" id="KW-1133">Transmembrane helix</keyword>